<dbReference type="RefSeq" id="WP_008033078.1">
    <property type="nucleotide sequence ID" value="NZ_ACYY01000035.1"/>
</dbReference>
<dbReference type="EMBL" id="ACYY01000035">
    <property type="protein sequence ID" value="EEW23761.1"/>
    <property type="molecule type" value="Genomic_DNA"/>
</dbReference>
<keyword evidence="2 8" id="KW-0489">Methyltransferase</keyword>
<dbReference type="GO" id="GO:0032259">
    <property type="term" value="P:methylation"/>
    <property type="evidence" value="ECO:0007669"/>
    <property type="project" value="UniProtKB-KW"/>
</dbReference>
<evidence type="ECO:0000256" key="3">
    <source>
        <dbReference type="ARBA" id="ARBA00022679"/>
    </source>
</evidence>
<feature type="domain" description="DNA methylase N-4/N-6" evidence="7">
    <location>
        <begin position="72"/>
        <end position="301"/>
    </location>
</feature>
<evidence type="ECO:0000259" key="7">
    <source>
        <dbReference type="Pfam" id="PF01555"/>
    </source>
</evidence>
<dbReference type="AlphaFoldDB" id="C8S5J3"/>
<dbReference type="Pfam" id="PF01555">
    <property type="entry name" value="N6_N4_Mtase"/>
    <property type="match status" value="1"/>
</dbReference>
<dbReference type="InterPro" id="IPR002941">
    <property type="entry name" value="DNA_methylase_N4/N6"/>
</dbReference>
<dbReference type="Gene3D" id="3.40.50.150">
    <property type="entry name" value="Vaccinia Virus protein VP39"/>
    <property type="match status" value="1"/>
</dbReference>
<evidence type="ECO:0000256" key="5">
    <source>
        <dbReference type="RuleBase" id="RU362026"/>
    </source>
</evidence>
<dbReference type="Proteomes" id="UP000010121">
    <property type="component" value="Unassembled WGS sequence"/>
</dbReference>
<comment type="catalytic activity">
    <reaction evidence="4">
        <text>a 2'-deoxyadenosine in DNA + S-adenosyl-L-methionine = an N(6)-methyl-2'-deoxyadenosine in DNA + S-adenosyl-L-homocysteine + H(+)</text>
        <dbReference type="Rhea" id="RHEA:15197"/>
        <dbReference type="Rhea" id="RHEA-COMP:12418"/>
        <dbReference type="Rhea" id="RHEA-COMP:12419"/>
        <dbReference type="ChEBI" id="CHEBI:15378"/>
        <dbReference type="ChEBI" id="CHEBI:57856"/>
        <dbReference type="ChEBI" id="CHEBI:59789"/>
        <dbReference type="ChEBI" id="CHEBI:90615"/>
        <dbReference type="ChEBI" id="CHEBI:90616"/>
        <dbReference type="EC" id="2.1.1.72"/>
    </reaction>
</comment>
<dbReference type="STRING" id="371731.Rsw2DRAFT_3322"/>
<protein>
    <recommendedName>
        <fullName evidence="5">Methyltransferase</fullName>
        <ecNumber evidence="5">2.1.1.-</ecNumber>
    </recommendedName>
</protein>
<organism evidence="8 9">
    <name type="scientific">Rhodobacter ferrooxidans</name>
    <dbReference type="NCBI Taxonomy" id="371731"/>
    <lineage>
        <taxon>Bacteria</taxon>
        <taxon>Pseudomonadati</taxon>
        <taxon>Pseudomonadota</taxon>
        <taxon>Alphaproteobacteria</taxon>
        <taxon>Rhodobacterales</taxon>
        <taxon>Rhodobacter group</taxon>
        <taxon>Rhodobacter</taxon>
    </lineage>
</organism>
<feature type="region of interest" description="Disordered" evidence="6">
    <location>
        <begin position="1"/>
        <end position="42"/>
    </location>
</feature>
<keyword evidence="9" id="KW-1185">Reference proteome</keyword>
<dbReference type="GO" id="GO:0009007">
    <property type="term" value="F:site-specific DNA-methyltransferase (adenine-specific) activity"/>
    <property type="evidence" value="ECO:0007669"/>
    <property type="project" value="UniProtKB-EC"/>
</dbReference>
<keyword evidence="3" id="KW-0808">Transferase</keyword>
<proteinExistence type="inferred from homology"/>
<accession>C8S5J3</accession>
<dbReference type="eggNOG" id="COG2189">
    <property type="taxonomic scope" value="Bacteria"/>
</dbReference>
<dbReference type="SUPFAM" id="SSF53335">
    <property type="entry name" value="S-adenosyl-L-methionine-dependent methyltransferases"/>
    <property type="match status" value="1"/>
</dbReference>
<comment type="caution">
    <text evidence="8">The sequence shown here is derived from an EMBL/GenBank/DDBJ whole genome shotgun (WGS) entry which is preliminary data.</text>
</comment>
<dbReference type="GO" id="GO:0003677">
    <property type="term" value="F:DNA binding"/>
    <property type="evidence" value="ECO:0007669"/>
    <property type="project" value="InterPro"/>
</dbReference>
<evidence type="ECO:0000256" key="4">
    <source>
        <dbReference type="ARBA" id="ARBA00047942"/>
    </source>
</evidence>
<evidence type="ECO:0000256" key="1">
    <source>
        <dbReference type="ARBA" id="ARBA00006594"/>
    </source>
</evidence>
<sequence>MTKEATQDLQTAPVKRRGRPSKSSVDLPTQSLPQHRDESGNLQTVGIGGLETQRVYHGNFIEMVSQLPDQSVDIIIADPPYNASKGNELTMQYGTLPGFGGSWRKIAQVWDDMSLHDYLAFTLSWLTEARRVLKPTGSMWVHGTYHSAGVTNVAMQMLEVEIINEIVWYKRNSFPNLAGRRLTASHETILWAHRGGKRAYRFNYEHSKFGDFSDDDLKSPGKQMRTVWDLPNNKPRHEQAHGKHPAQKPVRLAKRFIELSAGPGDLCLVPFAGSGSECVAAQEAGLHFIGFDTDESYVEIARARLSRGAK</sequence>
<comment type="similarity">
    <text evidence="1 5">Belongs to the N(4)/N(6)-methyltransferase family.</text>
</comment>
<dbReference type="EC" id="2.1.1.-" evidence="5"/>
<dbReference type="GO" id="GO:0008170">
    <property type="term" value="F:N-methyltransferase activity"/>
    <property type="evidence" value="ECO:0007669"/>
    <property type="project" value="InterPro"/>
</dbReference>
<dbReference type="InterPro" id="IPR001091">
    <property type="entry name" value="RM_Methyltransferase"/>
</dbReference>
<reference evidence="8 9" key="1">
    <citation type="submission" date="2009-08" db="EMBL/GenBank/DDBJ databases">
        <title>The draft genome of Rhodobacter sp. SW2.</title>
        <authorList>
            <consortium name="US DOE Joint Genome Institute (JGI-PGF)"/>
            <person name="Lucas S."/>
            <person name="Copeland A."/>
            <person name="Lapidus A."/>
            <person name="Glavina del Rio T."/>
            <person name="Tice H."/>
            <person name="Bruce D."/>
            <person name="Goodwin L."/>
            <person name="Pitluck S."/>
            <person name="Larimer F."/>
            <person name="Land M.L."/>
            <person name="Hauser L."/>
            <person name="Emerson D."/>
        </authorList>
    </citation>
    <scope>NUCLEOTIDE SEQUENCE [LARGE SCALE GENOMIC DNA]</scope>
    <source>
        <strain evidence="8 9">SW2</strain>
    </source>
</reference>
<dbReference type="PROSITE" id="PS00092">
    <property type="entry name" value="N6_MTASE"/>
    <property type="match status" value="1"/>
</dbReference>
<gene>
    <name evidence="8" type="ORF">Rsw2DRAFT_3322</name>
</gene>
<evidence type="ECO:0000256" key="6">
    <source>
        <dbReference type="SAM" id="MobiDB-lite"/>
    </source>
</evidence>
<dbReference type="InterPro" id="IPR029063">
    <property type="entry name" value="SAM-dependent_MTases_sf"/>
</dbReference>
<name>C8S5J3_9RHOB</name>
<dbReference type="InterPro" id="IPR002052">
    <property type="entry name" value="DNA_methylase_N6_adenine_CS"/>
</dbReference>
<dbReference type="PRINTS" id="PR00508">
    <property type="entry name" value="S21N4MTFRASE"/>
</dbReference>
<evidence type="ECO:0000313" key="8">
    <source>
        <dbReference type="EMBL" id="EEW23761.1"/>
    </source>
</evidence>
<evidence type="ECO:0000313" key="9">
    <source>
        <dbReference type="Proteomes" id="UP000010121"/>
    </source>
</evidence>
<feature type="compositionally biased region" description="Polar residues" evidence="6">
    <location>
        <begin position="21"/>
        <end position="33"/>
    </location>
</feature>
<evidence type="ECO:0000256" key="2">
    <source>
        <dbReference type="ARBA" id="ARBA00022603"/>
    </source>
</evidence>